<evidence type="ECO:0000313" key="2">
    <source>
        <dbReference type="Proteomes" id="UP001164693"/>
    </source>
</evidence>
<name>A0ABY7K1I7_9ACTN</name>
<reference evidence="1" key="1">
    <citation type="submission" date="2022-05" db="EMBL/GenBank/DDBJ databases">
        <title>Jatrophihabitans sp. SB3-54 whole genome sequence.</title>
        <authorList>
            <person name="Suh M.K."/>
            <person name="Eom M.K."/>
            <person name="Kim J.S."/>
            <person name="Kim H.S."/>
            <person name="Do H.E."/>
            <person name="Shin Y.K."/>
            <person name="Lee J.-S."/>
        </authorList>
    </citation>
    <scope>NUCLEOTIDE SEQUENCE</scope>
    <source>
        <strain evidence="1">SB3-54</strain>
    </source>
</reference>
<evidence type="ECO:0000313" key="1">
    <source>
        <dbReference type="EMBL" id="WAX58534.1"/>
    </source>
</evidence>
<organism evidence="1 2">
    <name type="scientific">Jatrophihabitans cynanchi</name>
    <dbReference type="NCBI Taxonomy" id="2944128"/>
    <lineage>
        <taxon>Bacteria</taxon>
        <taxon>Bacillati</taxon>
        <taxon>Actinomycetota</taxon>
        <taxon>Actinomycetes</taxon>
        <taxon>Jatrophihabitantales</taxon>
        <taxon>Jatrophihabitantaceae</taxon>
        <taxon>Jatrophihabitans</taxon>
    </lineage>
</organism>
<accession>A0ABY7K1I7</accession>
<keyword evidence="2" id="KW-1185">Reference proteome</keyword>
<dbReference type="Proteomes" id="UP001164693">
    <property type="component" value="Chromosome"/>
</dbReference>
<proteinExistence type="predicted"/>
<protein>
    <submittedName>
        <fullName evidence="1">Uncharacterized protein</fullName>
    </submittedName>
</protein>
<dbReference type="EMBL" id="CP097463">
    <property type="protein sequence ID" value="WAX58534.1"/>
    <property type="molecule type" value="Genomic_DNA"/>
</dbReference>
<gene>
    <name evidence="1" type="ORF">M6B22_07155</name>
</gene>
<sequence length="211" mass="23261">MTRADSRRVPPEQIDAVVKALYTEADRLDWEHLSPQRRTALYDTWVTDPQIGAVLTEFMSAETARSWIKDGPMKEYRRARQGAGRYAKFGSRQGPTAAQIVAHALGTEAVIMDGTVGVKPFHCVATMNGAGSTFVAWGEARNFRHLVWAALSHLTDNPTDSAALVIIETMAEPTPSADKARQESIAQRCSLALKYYRVANERRPTAAGSEQ</sequence>
<dbReference type="RefSeq" id="WP_269445073.1">
    <property type="nucleotide sequence ID" value="NZ_CP097463.1"/>
</dbReference>